<dbReference type="Pfam" id="PF02525">
    <property type="entry name" value="Flavodoxin_2"/>
    <property type="match status" value="1"/>
</dbReference>
<dbReference type="EMBL" id="BARS01013156">
    <property type="protein sequence ID" value="GAF93967.1"/>
    <property type="molecule type" value="Genomic_DNA"/>
</dbReference>
<evidence type="ECO:0000259" key="3">
    <source>
        <dbReference type="Pfam" id="PF02525"/>
    </source>
</evidence>
<proteinExistence type="predicted"/>
<dbReference type="InterPro" id="IPR029039">
    <property type="entry name" value="Flavoprotein-like_sf"/>
</dbReference>
<feature type="non-terminal residue" evidence="4">
    <location>
        <position position="1"/>
    </location>
</feature>
<gene>
    <name evidence="4" type="ORF">S01H1_23022</name>
</gene>
<name>X0U0P7_9ZZZZ</name>
<dbReference type="PANTHER" id="PTHR43278:SF2">
    <property type="entry name" value="IRON-SULFUR FLAVOPROTEIN"/>
    <property type="match status" value="1"/>
</dbReference>
<dbReference type="AlphaFoldDB" id="X0U0P7"/>
<dbReference type="SUPFAM" id="SSF52218">
    <property type="entry name" value="Flavoproteins"/>
    <property type="match status" value="1"/>
</dbReference>
<comment type="caution">
    <text evidence="4">The sequence shown here is derived from an EMBL/GenBank/DDBJ whole genome shotgun (WGS) entry which is preliminary data.</text>
</comment>
<keyword evidence="1" id="KW-0285">Flavoprotein</keyword>
<accession>X0U0P7</accession>
<keyword evidence="2" id="KW-0288">FMN</keyword>
<dbReference type="InterPro" id="IPR003680">
    <property type="entry name" value="Flavodoxin_fold"/>
</dbReference>
<evidence type="ECO:0000256" key="2">
    <source>
        <dbReference type="ARBA" id="ARBA00022643"/>
    </source>
</evidence>
<reference evidence="4" key="1">
    <citation type="journal article" date="2014" name="Front. Microbiol.">
        <title>High frequency of phylogenetically diverse reductive dehalogenase-homologous genes in deep subseafloor sedimentary metagenomes.</title>
        <authorList>
            <person name="Kawai M."/>
            <person name="Futagami T."/>
            <person name="Toyoda A."/>
            <person name="Takaki Y."/>
            <person name="Nishi S."/>
            <person name="Hori S."/>
            <person name="Arai W."/>
            <person name="Tsubouchi T."/>
            <person name="Morono Y."/>
            <person name="Uchiyama I."/>
            <person name="Ito T."/>
            <person name="Fujiyama A."/>
            <person name="Inagaki F."/>
            <person name="Takami H."/>
        </authorList>
    </citation>
    <scope>NUCLEOTIDE SEQUENCE</scope>
    <source>
        <strain evidence="4">Expedition CK06-06</strain>
    </source>
</reference>
<organism evidence="4">
    <name type="scientific">marine sediment metagenome</name>
    <dbReference type="NCBI Taxonomy" id="412755"/>
    <lineage>
        <taxon>unclassified sequences</taxon>
        <taxon>metagenomes</taxon>
        <taxon>ecological metagenomes</taxon>
    </lineage>
</organism>
<evidence type="ECO:0000256" key="1">
    <source>
        <dbReference type="ARBA" id="ARBA00022630"/>
    </source>
</evidence>
<dbReference type="InterPro" id="IPR051796">
    <property type="entry name" value="ISF_SsuE-like"/>
</dbReference>
<dbReference type="Gene3D" id="3.40.50.360">
    <property type="match status" value="1"/>
</dbReference>
<sequence length="154" mass="17608">NACYTTGTCEIQDDFQQLLKKMLDADRLIFATPIFFMTVCAQAKMLIDRSQCLWAHKYVLKKQIITTERDRRAMVIAVGGSKSTKQFESIRLTMKSYFDVLQINYVTNLFINKVDGLSEIQKHPSALKEAFRLGKELITAESPLPQKPINVELT</sequence>
<feature type="domain" description="Flavodoxin-like fold" evidence="3">
    <location>
        <begin position="9"/>
        <end position="128"/>
    </location>
</feature>
<evidence type="ECO:0000313" key="4">
    <source>
        <dbReference type="EMBL" id="GAF93967.1"/>
    </source>
</evidence>
<protein>
    <recommendedName>
        <fullName evidence="3">Flavodoxin-like fold domain-containing protein</fullName>
    </recommendedName>
</protein>
<dbReference type="PANTHER" id="PTHR43278">
    <property type="entry name" value="NAD(P)H-DEPENDENT FMN-CONTAINING OXIDOREDUCTASE YWQN-RELATED"/>
    <property type="match status" value="1"/>
</dbReference>